<dbReference type="EMBL" id="SDAM02000043">
    <property type="protein sequence ID" value="KAH6834818.1"/>
    <property type="molecule type" value="Genomic_DNA"/>
</dbReference>
<dbReference type="InterPro" id="IPR000315">
    <property type="entry name" value="Znf_B-box"/>
</dbReference>
<feature type="region of interest" description="Disordered" evidence="5">
    <location>
        <begin position="78"/>
        <end position="119"/>
    </location>
</feature>
<dbReference type="CDD" id="cd19821">
    <property type="entry name" value="Bbox1_BBX-like"/>
    <property type="match status" value="1"/>
</dbReference>
<dbReference type="PANTHER" id="PTHR31717:SF60">
    <property type="entry name" value="B-BOX TYPE ZINC FINGER FAMILY PROTEIN"/>
    <property type="match status" value="1"/>
</dbReference>
<gene>
    <name evidence="7" type="ORF">C2S53_000903</name>
</gene>
<evidence type="ECO:0000256" key="3">
    <source>
        <dbReference type="ARBA" id="ARBA00022833"/>
    </source>
</evidence>
<dbReference type="Proteomes" id="UP001190926">
    <property type="component" value="Unassembled WGS sequence"/>
</dbReference>
<dbReference type="AlphaFoldDB" id="A0AAD4PCG0"/>
<proteinExistence type="predicted"/>
<keyword evidence="3" id="KW-0862">Zinc</keyword>
<evidence type="ECO:0000313" key="7">
    <source>
        <dbReference type="EMBL" id="KAH6834818.1"/>
    </source>
</evidence>
<name>A0AAD4PCG0_PERFH</name>
<dbReference type="PANTHER" id="PTHR31717">
    <property type="entry name" value="ZINC FINGER PROTEIN CONSTANS-LIKE 10"/>
    <property type="match status" value="1"/>
</dbReference>
<sequence>MSRKGCELCSNPARMFCDSDQASLCWDCDEKVHAANFLVAKHSRTLLCHVCHSPTPWKAAGPKLGPTVSVCHACARQGGDEESDGDRDEDGEGVSLSSSKRSRDDASASEEVNSFDAEMGNEEFDENYASLRFLRRRGSGGGGALIPPSSGTAAIVEKLRRFEQEESDASAMIVDICNLTRD</sequence>
<accession>A0AAD4PCG0</accession>
<dbReference type="PROSITE" id="PS50119">
    <property type="entry name" value="ZF_BBOX"/>
    <property type="match status" value="1"/>
</dbReference>
<evidence type="ECO:0000256" key="4">
    <source>
        <dbReference type="PROSITE-ProRule" id="PRU00024"/>
    </source>
</evidence>
<organism evidence="7 8">
    <name type="scientific">Perilla frutescens var. hirtella</name>
    <name type="common">Perilla citriodora</name>
    <name type="synonym">Perilla setoyensis</name>
    <dbReference type="NCBI Taxonomy" id="608512"/>
    <lineage>
        <taxon>Eukaryota</taxon>
        <taxon>Viridiplantae</taxon>
        <taxon>Streptophyta</taxon>
        <taxon>Embryophyta</taxon>
        <taxon>Tracheophyta</taxon>
        <taxon>Spermatophyta</taxon>
        <taxon>Magnoliopsida</taxon>
        <taxon>eudicotyledons</taxon>
        <taxon>Gunneridae</taxon>
        <taxon>Pentapetalae</taxon>
        <taxon>asterids</taxon>
        <taxon>lamiids</taxon>
        <taxon>Lamiales</taxon>
        <taxon>Lamiaceae</taxon>
        <taxon>Nepetoideae</taxon>
        <taxon>Elsholtzieae</taxon>
        <taxon>Perilla</taxon>
    </lineage>
</organism>
<dbReference type="InterPro" id="IPR049808">
    <property type="entry name" value="CONSTANS-like_Bbox1"/>
</dbReference>
<comment type="caution">
    <text evidence="7">The sequence shown here is derived from an EMBL/GenBank/DDBJ whole genome shotgun (WGS) entry which is preliminary data.</text>
</comment>
<keyword evidence="1" id="KW-0479">Metal-binding</keyword>
<dbReference type="SMART" id="SM00336">
    <property type="entry name" value="BBOX"/>
    <property type="match status" value="1"/>
</dbReference>
<dbReference type="GO" id="GO:0008270">
    <property type="term" value="F:zinc ion binding"/>
    <property type="evidence" value="ECO:0007669"/>
    <property type="project" value="UniProtKB-KW"/>
</dbReference>
<feature type="domain" description="B box-type" evidence="6">
    <location>
        <begin position="1"/>
        <end position="47"/>
    </location>
</feature>
<evidence type="ECO:0000256" key="1">
    <source>
        <dbReference type="ARBA" id="ARBA00022723"/>
    </source>
</evidence>
<evidence type="ECO:0000313" key="8">
    <source>
        <dbReference type="Proteomes" id="UP001190926"/>
    </source>
</evidence>
<dbReference type="Pfam" id="PF00643">
    <property type="entry name" value="zf-B_box"/>
    <property type="match status" value="1"/>
</dbReference>
<evidence type="ECO:0000256" key="5">
    <source>
        <dbReference type="SAM" id="MobiDB-lite"/>
    </source>
</evidence>
<evidence type="ECO:0000259" key="6">
    <source>
        <dbReference type="PROSITE" id="PS50119"/>
    </source>
</evidence>
<protein>
    <submittedName>
        <fullName evidence="7">B-box type zinc finger family protein</fullName>
    </submittedName>
</protein>
<evidence type="ECO:0000256" key="2">
    <source>
        <dbReference type="ARBA" id="ARBA00022771"/>
    </source>
</evidence>
<feature type="compositionally biased region" description="Acidic residues" evidence="5">
    <location>
        <begin position="80"/>
        <end position="92"/>
    </location>
</feature>
<keyword evidence="8" id="KW-1185">Reference proteome</keyword>
<keyword evidence="2 4" id="KW-0863">Zinc-finger</keyword>
<reference evidence="7 8" key="1">
    <citation type="journal article" date="2021" name="Nat. Commun.">
        <title>Incipient diploidization of the medicinal plant Perilla within 10,000 years.</title>
        <authorList>
            <person name="Zhang Y."/>
            <person name="Shen Q."/>
            <person name="Leng L."/>
            <person name="Zhang D."/>
            <person name="Chen S."/>
            <person name="Shi Y."/>
            <person name="Ning Z."/>
            <person name="Chen S."/>
        </authorList>
    </citation>
    <scope>NUCLEOTIDE SEQUENCE [LARGE SCALE GENOMIC DNA]</scope>
    <source>
        <strain evidence="8">cv. PC099</strain>
    </source>
</reference>